<protein>
    <submittedName>
        <fullName evidence="6">NAD(P)-dependent oxidoreductase</fullName>
        <ecNumber evidence="6">1.1.-.-</ecNumber>
    </submittedName>
</protein>
<comment type="caution">
    <text evidence="6">The sequence shown here is derived from an EMBL/GenBank/DDBJ whole genome shotgun (WGS) entry which is preliminary data.</text>
</comment>
<evidence type="ECO:0000259" key="4">
    <source>
        <dbReference type="Pfam" id="PF03446"/>
    </source>
</evidence>
<keyword evidence="3" id="KW-0520">NAD</keyword>
<dbReference type="InterPro" id="IPR008927">
    <property type="entry name" value="6-PGluconate_DH-like_C_sf"/>
</dbReference>
<dbReference type="PANTHER" id="PTHR43060:SF15">
    <property type="entry name" value="3-HYDROXYISOBUTYRATE DEHYDROGENASE-LIKE 1, MITOCHONDRIAL-RELATED"/>
    <property type="match status" value="1"/>
</dbReference>
<dbReference type="RefSeq" id="WP_380671432.1">
    <property type="nucleotide sequence ID" value="NZ_JBHTCJ010000012.1"/>
</dbReference>
<dbReference type="InterPro" id="IPR002204">
    <property type="entry name" value="3-OH-isobutyrate_DH-rel_CS"/>
</dbReference>
<dbReference type="InterPro" id="IPR029154">
    <property type="entry name" value="HIBADH-like_NADP-bd"/>
</dbReference>
<dbReference type="InterPro" id="IPR013328">
    <property type="entry name" value="6PGD_dom2"/>
</dbReference>
<dbReference type="SUPFAM" id="SSF48179">
    <property type="entry name" value="6-phosphogluconate dehydrogenase C-terminal domain-like"/>
    <property type="match status" value="1"/>
</dbReference>
<sequence>MPDASRIAVLGLGAMGLPMAAHLAAEFPVTVFDIDAARRARLVESGAAEASTPAKAVENADVVLLAVRDQQQVEDALFGPDGAAAALRPGAVVVLTSTVGPEAARSTAARLAELDAHLVDAPVSGGPARAGAGDLLIVLSGTEHALGVARPALDRLASTLTEIGHEPGDAQGLKAINQLLAGVHIAAAAEAVAMARALGLDPATVIDALSKGAAGSFMLSDRGPRMVEAYDQGAEVRSRLDIFVKDMGIVTDIAKQAHVPTPLAATAQQLYLLGERAGLGDSDDSSVVTVLSPKDQQP</sequence>
<dbReference type="EC" id="1.1.-.-" evidence="6"/>
<evidence type="ECO:0000256" key="1">
    <source>
        <dbReference type="ARBA" id="ARBA00009080"/>
    </source>
</evidence>
<evidence type="ECO:0000256" key="2">
    <source>
        <dbReference type="ARBA" id="ARBA00023002"/>
    </source>
</evidence>
<dbReference type="InterPro" id="IPR036291">
    <property type="entry name" value="NAD(P)-bd_dom_sf"/>
</dbReference>
<dbReference type="Gene3D" id="3.40.50.720">
    <property type="entry name" value="NAD(P)-binding Rossmann-like Domain"/>
    <property type="match status" value="1"/>
</dbReference>
<evidence type="ECO:0000313" key="7">
    <source>
        <dbReference type="Proteomes" id="UP001596504"/>
    </source>
</evidence>
<evidence type="ECO:0000259" key="5">
    <source>
        <dbReference type="Pfam" id="PF14833"/>
    </source>
</evidence>
<dbReference type="PROSITE" id="PS00895">
    <property type="entry name" value="3_HYDROXYISOBUT_DH"/>
    <property type="match status" value="1"/>
</dbReference>
<keyword evidence="2 6" id="KW-0560">Oxidoreductase</keyword>
<dbReference type="Gene3D" id="1.10.1040.10">
    <property type="entry name" value="N-(1-d-carboxylethyl)-l-norvaline Dehydrogenase, domain 2"/>
    <property type="match status" value="1"/>
</dbReference>
<dbReference type="PANTHER" id="PTHR43060">
    <property type="entry name" value="3-HYDROXYISOBUTYRATE DEHYDROGENASE-LIKE 1, MITOCHONDRIAL-RELATED"/>
    <property type="match status" value="1"/>
</dbReference>
<organism evidence="6 7">
    <name type="scientific">Saccharopolyspora griseoalba</name>
    <dbReference type="NCBI Taxonomy" id="1431848"/>
    <lineage>
        <taxon>Bacteria</taxon>
        <taxon>Bacillati</taxon>
        <taxon>Actinomycetota</taxon>
        <taxon>Actinomycetes</taxon>
        <taxon>Pseudonocardiales</taxon>
        <taxon>Pseudonocardiaceae</taxon>
        <taxon>Saccharopolyspora</taxon>
    </lineage>
</organism>
<dbReference type="Pfam" id="PF14833">
    <property type="entry name" value="NAD_binding_11"/>
    <property type="match status" value="1"/>
</dbReference>
<dbReference type="InterPro" id="IPR015815">
    <property type="entry name" value="HIBADH-related"/>
</dbReference>
<dbReference type="PIRSF" id="PIRSF000103">
    <property type="entry name" value="HIBADH"/>
    <property type="match status" value="1"/>
</dbReference>
<accession>A0ABW2LRM9</accession>
<name>A0ABW2LRM9_9PSEU</name>
<evidence type="ECO:0000256" key="3">
    <source>
        <dbReference type="ARBA" id="ARBA00023027"/>
    </source>
</evidence>
<dbReference type="InterPro" id="IPR006115">
    <property type="entry name" value="6PGDH_NADP-bd"/>
</dbReference>
<reference evidence="7" key="1">
    <citation type="journal article" date="2019" name="Int. J. Syst. Evol. Microbiol.">
        <title>The Global Catalogue of Microorganisms (GCM) 10K type strain sequencing project: providing services to taxonomists for standard genome sequencing and annotation.</title>
        <authorList>
            <consortium name="The Broad Institute Genomics Platform"/>
            <consortium name="The Broad Institute Genome Sequencing Center for Infectious Disease"/>
            <person name="Wu L."/>
            <person name="Ma J."/>
        </authorList>
    </citation>
    <scope>NUCLEOTIDE SEQUENCE [LARGE SCALE GENOMIC DNA]</scope>
    <source>
        <strain evidence="7">WLHS5</strain>
    </source>
</reference>
<feature type="domain" description="3-hydroxyisobutyrate dehydrogenase-like NAD-binding" evidence="5">
    <location>
        <begin position="168"/>
        <end position="291"/>
    </location>
</feature>
<dbReference type="Pfam" id="PF03446">
    <property type="entry name" value="NAD_binding_2"/>
    <property type="match status" value="1"/>
</dbReference>
<comment type="similarity">
    <text evidence="1">Belongs to the HIBADH-related family.</text>
</comment>
<dbReference type="GO" id="GO:0016491">
    <property type="term" value="F:oxidoreductase activity"/>
    <property type="evidence" value="ECO:0007669"/>
    <property type="project" value="UniProtKB-KW"/>
</dbReference>
<dbReference type="Proteomes" id="UP001596504">
    <property type="component" value="Unassembled WGS sequence"/>
</dbReference>
<proteinExistence type="inferred from homology"/>
<keyword evidence="7" id="KW-1185">Reference proteome</keyword>
<gene>
    <name evidence="6" type="ORF">ACFQRI_21515</name>
</gene>
<evidence type="ECO:0000313" key="6">
    <source>
        <dbReference type="EMBL" id="MFC7343993.1"/>
    </source>
</evidence>
<feature type="domain" description="6-phosphogluconate dehydrogenase NADP-binding" evidence="4">
    <location>
        <begin position="6"/>
        <end position="164"/>
    </location>
</feature>
<dbReference type="SUPFAM" id="SSF51735">
    <property type="entry name" value="NAD(P)-binding Rossmann-fold domains"/>
    <property type="match status" value="1"/>
</dbReference>
<dbReference type="EMBL" id="JBHTCJ010000012">
    <property type="protein sequence ID" value="MFC7343993.1"/>
    <property type="molecule type" value="Genomic_DNA"/>
</dbReference>